<feature type="transmembrane region" description="Helical" evidence="9">
    <location>
        <begin position="51"/>
        <end position="69"/>
    </location>
</feature>
<organism evidence="12 13">
    <name type="scientific">Aureimonas ureilytica</name>
    <dbReference type="NCBI Taxonomy" id="401562"/>
    <lineage>
        <taxon>Bacteria</taxon>
        <taxon>Pseudomonadati</taxon>
        <taxon>Pseudomonadota</taxon>
        <taxon>Alphaproteobacteria</taxon>
        <taxon>Hyphomicrobiales</taxon>
        <taxon>Aurantimonadaceae</taxon>
        <taxon>Aureimonas</taxon>
    </lineage>
</organism>
<keyword evidence="4" id="KW-0547">Nucleotide-binding</keyword>
<feature type="region of interest" description="Disordered" evidence="8">
    <location>
        <begin position="573"/>
        <end position="593"/>
    </location>
</feature>
<evidence type="ECO:0000256" key="2">
    <source>
        <dbReference type="ARBA" id="ARBA00005417"/>
    </source>
</evidence>
<dbReference type="Proteomes" id="UP000078272">
    <property type="component" value="Unassembled WGS sequence"/>
</dbReference>
<dbReference type="GO" id="GO:0140359">
    <property type="term" value="F:ABC-type transporter activity"/>
    <property type="evidence" value="ECO:0007669"/>
    <property type="project" value="InterPro"/>
</dbReference>
<sequence length="593" mass="63470">MNAIERVRGTVWAGLAGLMGFTFVVNLLLLTQPVYMLQVYDRVLSSGSVDTLIYISIMAALALALLGVLDAVRNAIASRLGARIEVAAANEAMIASMNGPRAGVGDTQPLRDLQTVRGFVGGRSIFGYLDLPFSPLFIGLLWFLHPALFFLTLFGAVVLAILAYCNQQASARAATVASENSMAAMLSAQSFVRNAESIRAMGMMENTIDAWGASEARSLAAQDRMNRTNAWFAGASKAFRLGLQIAILGTGGYLVLQREMSGGMIFASSLISGRGLQPIDQVIAGWKQFVETRKAWERLQKALSSAAPRPKATELPEPTGLVTIQQLVVLAPHNPAAEPLLKRVSVQIPAGTCMVVVGPSGAGKSTFARTLIGAMPIHAGSVRVDGADIRNWDPEQLGRRVGYLAQDVEMLPGTVAQNIARFEPDAADAEIVEAAKKAQVHDLIQRLPKGYDTLLGPAGHQLSGGQRQRVGLARAFFGGPRLLILDEPNAHLDNEGDMALEQALRNAQSDGVTVLLVTQRRNVAELADSIMILRDGAIDDVGPKADVYARQAARRKAEADQREGEARRRIESMVVKGQFGQGQAPTSAQGGMQ</sequence>
<protein>
    <recommendedName>
        <fullName evidence="14">Type I secretion system permease/ATPase</fullName>
    </recommendedName>
</protein>
<dbReference type="InterPro" id="IPR036640">
    <property type="entry name" value="ABC1_TM_sf"/>
</dbReference>
<evidence type="ECO:0000259" key="11">
    <source>
        <dbReference type="PROSITE" id="PS50929"/>
    </source>
</evidence>
<dbReference type="Pfam" id="PF00664">
    <property type="entry name" value="ABC_membrane"/>
    <property type="match status" value="1"/>
</dbReference>
<feature type="domain" description="ABC transporter" evidence="10">
    <location>
        <begin position="322"/>
        <end position="560"/>
    </location>
</feature>
<dbReference type="STRING" id="401562.NS365_19230"/>
<comment type="subcellular location">
    <subcellularLocation>
        <location evidence="1">Cell membrane</location>
        <topology evidence="1">Multi-pass membrane protein</topology>
    </subcellularLocation>
</comment>
<evidence type="ECO:0000313" key="13">
    <source>
        <dbReference type="Proteomes" id="UP000078272"/>
    </source>
</evidence>
<dbReference type="GO" id="GO:0005886">
    <property type="term" value="C:plasma membrane"/>
    <property type="evidence" value="ECO:0007669"/>
    <property type="project" value="UniProtKB-SubCell"/>
</dbReference>
<feature type="transmembrane region" description="Helical" evidence="9">
    <location>
        <begin position="12"/>
        <end position="31"/>
    </location>
</feature>
<dbReference type="Gene3D" id="1.20.1560.10">
    <property type="entry name" value="ABC transporter type 1, transmembrane domain"/>
    <property type="match status" value="1"/>
</dbReference>
<dbReference type="InterPro" id="IPR039421">
    <property type="entry name" value="Type_1_exporter"/>
</dbReference>
<name>A0A175R770_9HYPH</name>
<dbReference type="SUPFAM" id="SSF90123">
    <property type="entry name" value="ABC transporter transmembrane region"/>
    <property type="match status" value="1"/>
</dbReference>
<dbReference type="PROSITE" id="PS00211">
    <property type="entry name" value="ABC_TRANSPORTER_1"/>
    <property type="match status" value="1"/>
</dbReference>
<dbReference type="InterPro" id="IPR003593">
    <property type="entry name" value="AAA+_ATPase"/>
</dbReference>
<dbReference type="AlphaFoldDB" id="A0A175R770"/>
<reference evidence="12 13" key="1">
    <citation type="journal article" date="2016" name="Front. Microbiol.">
        <title>Genomic Resource of Rice Seed Associated Bacteria.</title>
        <authorList>
            <person name="Midha S."/>
            <person name="Bansal K."/>
            <person name="Sharma S."/>
            <person name="Kumar N."/>
            <person name="Patil P.P."/>
            <person name="Chaudhry V."/>
            <person name="Patil P.B."/>
        </authorList>
    </citation>
    <scope>NUCLEOTIDE SEQUENCE [LARGE SCALE GENOMIC DNA]</scope>
    <source>
        <strain evidence="12 13">NS226</strain>
    </source>
</reference>
<dbReference type="NCBIfam" id="TIGR01842">
    <property type="entry name" value="type_I_sec_PrtD"/>
    <property type="match status" value="1"/>
</dbReference>
<dbReference type="PANTHER" id="PTHR24221">
    <property type="entry name" value="ATP-BINDING CASSETTE SUB-FAMILY B"/>
    <property type="match status" value="1"/>
</dbReference>
<dbReference type="Pfam" id="PF00005">
    <property type="entry name" value="ABC_tran"/>
    <property type="match status" value="1"/>
</dbReference>
<dbReference type="InterPro" id="IPR011527">
    <property type="entry name" value="ABC1_TM_dom"/>
</dbReference>
<keyword evidence="6 9" id="KW-1133">Transmembrane helix</keyword>
<dbReference type="SMART" id="SM00382">
    <property type="entry name" value="AAA"/>
    <property type="match status" value="1"/>
</dbReference>
<evidence type="ECO:0000259" key="10">
    <source>
        <dbReference type="PROSITE" id="PS50893"/>
    </source>
</evidence>
<keyword evidence="7 9" id="KW-0472">Membrane</keyword>
<dbReference type="GO" id="GO:0016887">
    <property type="term" value="F:ATP hydrolysis activity"/>
    <property type="evidence" value="ECO:0007669"/>
    <property type="project" value="InterPro"/>
</dbReference>
<keyword evidence="5" id="KW-0067">ATP-binding</keyword>
<dbReference type="GO" id="GO:0034040">
    <property type="term" value="F:ATPase-coupled lipid transmembrane transporter activity"/>
    <property type="evidence" value="ECO:0007669"/>
    <property type="project" value="TreeGrafter"/>
</dbReference>
<evidence type="ECO:0000256" key="8">
    <source>
        <dbReference type="SAM" id="MobiDB-lite"/>
    </source>
</evidence>
<evidence type="ECO:0000256" key="9">
    <source>
        <dbReference type="SAM" id="Phobius"/>
    </source>
</evidence>
<dbReference type="PROSITE" id="PS50929">
    <property type="entry name" value="ABC_TM1F"/>
    <property type="match status" value="1"/>
</dbReference>
<dbReference type="RefSeq" id="WP_058635223.1">
    <property type="nucleotide sequence ID" value="NZ_LDPZ01000023.1"/>
</dbReference>
<keyword evidence="3 9" id="KW-0812">Transmembrane</keyword>
<evidence type="ECO:0000256" key="5">
    <source>
        <dbReference type="ARBA" id="ARBA00022840"/>
    </source>
</evidence>
<gene>
    <name evidence="12" type="ORF">NS226_12310</name>
</gene>
<dbReference type="SUPFAM" id="SSF52540">
    <property type="entry name" value="P-loop containing nucleoside triphosphate hydrolases"/>
    <property type="match status" value="1"/>
</dbReference>
<evidence type="ECO:0000256" key="4">
    <source>
        <dbReference type="ARBA" id="ARBA00022741"/>
    </source>
</evidence>
<comment type="caution">
    <text evidence="12">The sequence shown here is derived from an EMBL/GenBank/DDBJ whole genome shotgun (WGS) entry which is preliminary data.</text>
</comment>
<evidence type="ECO:0000256" key="1">
    <source>
        <dbReference type="ARBA" id="ARBA00004651"/>
    </source>
</evidence>
<dbReference type="InterPro" id="IPR027417">
    <property type="entry name" value="P-loop_NTPase"/>
</dbReference>
<dbReference type="InterPro" id="IPR017871">
    <property type="entry name" value="ABC_transporter-like_CS"/>
</dbReference>
<accession>A0A175R770</accession>
<dbReference type="OrthoDB" id="9808328at2"/>
<feature type="transmembrane region" description="Helical" evidence="9">
    <location>
        <begin position="136"/>
        <end position="164"/>
    </location>
</feature>
<feature type="compositionally biased region" description="Polar residues" evidence="8">
    <location>
        <begin position="581"/>
        <end position="593"/>
    </location>
</feature>
<dbReference type="GO" id="GO:0030256">
    <property type="term" value="C:type I protein secretion system complex"/>
    <property type="evidence" value="ECO:0007669"/>
    <property type="project" value="InterPro"/>
</dbReference>
<evidence type="ECO:0000256" key="3">
    <source>
        <dbReference type="ARBA" id="ARBA00022692"/>
    </source>
</evidence>
<feature type="domain" description="ABC transmembrane type-1" evidence="11">
    <location>
        <begin position="16"/>
        <end position="291"/>
    </location>
</feature>
<comment type="similarity">
    <text evidence="2">Belongs to the ABC transporter superfamily.</text>
</comment>
<dbReference type="GO" id="GO:0005524">
    <property type="term" value="F:ATP binding"/>
    <property type="evidence" value="ECO:0007669"/>
    <property type="project" value="UniProtKB-KW"/>
</dbReference>
<dbReference type="GO" id="GO:0030253">
    <property type="term" value="P:protein secretion by the type I secretion system"/>
    <property type="evidence" value="ECO:0007669"/>
    <property type="project" value="InterPro"/>
</dbReference>
<proteinExistence type="inferred from homology"/>
<dbReference type="PANTHER" id="PTHR24221:SF248">
    <property type="entry name" value="ABC TRANSPORTER TRANSMEMBRANE REGION"/>
    <property type="match status" value="1"/>
</dbReference>
<evidence type="ECO:0000256" key="6">
    <source>
        <dbReference type="ARBA" id="ARBA00022989"/>
    </source>
</evidence>
<dbReference type="EMBL" id="LDPZ01000023">
    <property type="protein sequence ID" value="KTQ95319.1"/>
    <property type="molecule type" value="Genomic_DNA"/>
</dbReference>
<evidence type="ECO:0008006" key="14">
    <source>
        <dbReference type="Google" id="ProtNLM"/>
    </source>
</evidence>
<dbReference type="PROSITE" id="PS50893">
    <property type="entry name" value="ABC_TRANSPORTER_2"/>
    <property type="match status" value="1"/>
</dbReference>
<dbReference type="Gene3D" id="3.40.50.300">
    <property type="entry name" value="P-loop containing nucleotide triphosphate hydrolases"/>
    <property type="match status" value="1"/>
</dbReference>
<evidence type="ECO:0000256" key="7">
    <source>
        <dbReference type="ARBA" id="ARBA00023136"/>
    </source>
</evidence>
<evidence type="ECO:0000313" key="12">
    <source>
        <dbReference type="EMBL" id="KTQ95319.1"/>
    </source>
</evidence>
<dbReference type="InterPro" id="IPR010128">
    <property type="entry name" value="ATPase_T1SS_PrtD-like"/>
</dbReference>
<dbReference type="InterPro" id="IPR003439">
    <property type="entry name" value="ABC_transporter-like_ATP-bd"/>
</dbReference>
<dbReference type="PATRIC" id="fig|401562.3.peg.2012"/>